<feature type="region of interest" description="Disordered" evidence="1">
    <location>
        <begin position="135"/>
        <end position="159"/>
    </location>
</feature>
<gene>
    <name evidence="3" type="ORF">ATEG_09131</name>
</gene>
<dbReference type="STRING" id="341663.Q0CB03"/>
<proteinExistence type="predicted"/>
<dbReference type="PANTHER" id="PTHR42039:SF1">
    <property type="entry name" value="PUTATIVE (AFU_ORTHOLOGUE AFUA_3G02940)-RELATED"/>
    <property type="match status" value="1"/>
</dbReference>
<dbReference type="InterPro" id="IPR038903">
    <property type="entry name" value="Allergen_Asp_f_4"/>
</dbReference>
<dbReference type="PANTHER" id="PTHR42039">
    <property type="entry name" value="PUTATIVE (AFU_ORTHOLOGUE AFUA_3G02940)-RELATED"/>
    <property type="match status" value="1"/>
</dbReference>
<evidence type="ECO:0000256" key="2">
    <source>
        <dbReference type="SAM" id="SignalP"/>
    </source>
</evidence>
<feature type="signal peptide" evidence="2">
    <location>
        <begin position="1"/>
        <end position="20"/>
    </location>
</feature>
<dbReference type="GO" id="GO:0019863">
    <property type="term" value="F:IgE binding"/>
    <property type="evidence" value="ECO:0007669"/>
    <property type="project" value="InterPro"/>
</dbReference>
<dbReference type="eggNOG" id="ENOG502SN6Y">
    <property type="taxonomic scope" value="Eukaryota"/>
</dbReference>
<sequence>MHLQWKSLLLFLAAADAVLARGHGRQLRHHLRRHAPPGPVAQEQHLDARDAGVEARNVRTVVDFDVVTVTTTIFPNIPVSTGTTLTTTVAPAPARTSAANDIDITTADSDNLAVSVGLGLGVTAGVSIGLSASEPTSTTSTIYTTTSSTTSTPSSTAVSSSWTSTPASGKFSTAGFGGVTNSSGSGISYAGNVGNPWGSNIIEVSSSAASQYKYVAQFTGSNTEDWTVVFWNKVGPDGKLDGWYGHSALNFTLAAGETRYVAFDVNSQGAWGAAAGDSLPTDEYGGYACTWGEFDFGNSENDGWSGWDVSAIQAQSAGLTVQGMKICEHTGENCSYITSGVKTVVNAYTEDKKAIDGIGGAVTAGAVRLKVQVDYSG</sequence>
<keyword evidence="2" id="KW-0732">Signal</keyword>
<name>Q0CB03_ASPTN</name>
<dbReference type="GO" id="GO:0005576">
    <property type="term" value="C:extracellular region"/>
    <property type="evidence" value="ECO:0007669"/>
    <property type="project" value="InterPro"/>
</dbReference>
<accession>Q0CB03</accession>
<dbReference type="AlphaFoldDB" id="Q0CB03"/>
<feature type="chain" id="PRO_5004170112" evidence="2">
    <location>
        <begin position="21"/>
        <end position="377"/>
    </location>
</feature>
<dbReference type="GeneID" id="4353827"/>
<evidence type="ECO:0000256" key="1">
    <source>
        <dbReference type="SAM" id="MobiDB-lite"/>
    </source>
</evidence>
<evidence type="ECO:0000313" key="4">
    <source>
        <dbReference type="Proteomes" id="UP000007963"/>
    </source>
</evidence>
<dbReference type="Pfam" id="PF25312">
    <property type="entry name" value="Allergen_Asp_f_4"/>
    <property type="match status" value="1"/>
</dbReference>
<organism evidence="3 4">
    <name type="scientific">Aspergillus terreus (strain NIH 2624 / FGSC A1156)</name>
    <dbReference type="NCBI Taxonomy" id="341663"/>
    <lineage>
        <taxon>Eukaryota</taxon>
        <taxon>Fungi</taxon>
        <taxon>Dikarya</taxon>
        <taxon>Ascomycota</taxon>
        <taxon>Pezizomycotina</taxon>
        <taxon>Eurotiomycetes</taxon>
        <taxon>Eurotiomycetidae</taxon>
        <taxon>Eurotiales</taxon>
        <taxon>Aspergillaceae</taxon>
        <taxon>Aspergillus</taxon>
        <taxon>Aspergillus subgen. Circumdati</taxon>
    </lineage>
</organism>
<dbReference type="EMBL" id="CH476607">
    <property type="protein sequence ID" value="EAU30268.1"/>
    <property type="molecule type" value="Genomic_DNA"/>
</dbReference>
<dbReference type="OrthoDB" id="118256at2759"/>
<protein>
    <submittedName>
        <fullName evidence="3">Allergen Asp f 4</fullName>
    </submittedName>
</protein>
<dbReference type="HOGENOM" id="CLU_043430_1_0_1"/>
<dbReference type="Proteomes" id="UP000007963">
    <property type="component" value="Unassembled WGS sequence"/>
</dbReference>
<dbReference type="RefSeq" id="XP_001217753.1">
    <property type="nucleotide sequence ID" value="XM_001217752.1"/>
</dbReference>
<dbReference type="VEuPathDB" id="FungiDB:ATEG_09131"/>
<dbReference type="OMA" id="CEHTGEN"/>
<evidence type="ECO:0000313" key="3">
    <source>
        <dbReference type="EMBL" id="EAU30268.1"/>
    </source>
</evidence>
<reference evidence="4" key="1">
    <citation type="submission" date="2005-09" db="EMBL/GenBank/DDBJ databases">
        <title>Annotation of the Aspergillus terreus NIH2624 genome.</title>
        <authorList>
            <person name="Birren B.W."/>
            <person name="Lander E.S."/>
            <person name="Galagan J.E."/>
            <person name="Nusbaum C."/>
            <person name="Devon K."/>
            <person name="Henn M."/>
            <person name="Ma L.-J."/>
            <person name="Jaffe D.B."/>
            <person name="Butler J."/>
            <person name="Alvarez P."/>
            <person name="Gnerre S."/>
            <person name="Grabherr M."/>
            <person name="Kleber M."/>
            <person name="Mauceli E.W."/>
            <person name="Brockman W."/>
            <person name="Rounsley S."/>
            <person name="Young S.K."/>
            <person name="LaButti K."/>
            <person name="Pushparaj V."/>
            <person name="DeCaprio D."/>
            <person name="Crawford M."/>
            <person name="Koehrsen M."/>
            <person name="Engels R."/>
            <person name="Montgomery P."/>
            <person name="Pearson M."/>
            <person name="Howarth C."/>
            <person name="Larson L."/>
            <person name="Luoma S."/>
            <person name="White J."/>
            <person name="Alvarado L."/>
            <person name="Kodira C.D."/>
            <person name="Zeng Q."/>
            <person name="Oleary S."/>
            <person name="Yandava C."/>
            <person name="Denning D.W."/>
            <person name="Nierman W.C."/>
            <person name="Milne T."/>
            <person name="Madden K."/>
        </authorList>
    </citation>
    <scope>NUCLEOTIDE SEQUENCE [LARGE SCALE GENOMIC DNA]</scope>
    <source>
        <strain evidence="4">NIH 2624 / FGSC A1156</strain>
    </source>
</reference>